<keyword evidence="11" id="KW-1185">Reference proteome</keyword>
<dbReference type="GO" id="GO:0000921">
    <property type="term" value="P:septin ring assembly"/>
    <property type="evidence" value="ECO:0007669"/>
    <property type="project" value="TreeGrafter"/>
</dbReference>
<evidence type="ECO:0000256" key="7">
    <source>
        <dbReference type="ARBA" id="ARBA00024910"/>
    </source>
</evidence>
<evidence type="ECO:0000256" key="5">
    <source>
        <dbReference type="ARBA" id="ARBA00023210"/>
    </source>
</evidence>
<keyword evidence="5" id="KW-0717">Septation</keyword>
<dbReference type="InterPro" id="IPR053712">
    <property type="entry name" value="Bac_CellDiv_Activator"/>
</dbReference>
<dbReference type="SUPFAM" id="SSF102829">
    <property type="entry name" value="Cell division protein ZapA-like"/>
    <property type="match status" value="1"/>
</dbReference>
<keyword evidence="4 10" id="KW-0132">Cell division</keyword>
<name>A0A498RCY0_9FIRM</name>
<dbReference type="PANTHER" id="PTHR34981:SF1">
    <property type="entry name" value="CELL DIVISION PROTEIN ZAPA"/>
    <property type="match status" value="1"/>
</dbReference>
<sequence>MEIFGETYPVKGDVEAERILQAAALLDDKMKKIAKTNPLLSSARIAVLAALNIADEYLRLDQDYQQLMQMVKDAER</sequence>
<proteinExistence type="predicted"/>
<reference evidence="10 11" key="1">
    <citation type="submission" date="2018-06" db="EMBL/GenBank/DDBJ databases">
        <authorList>
            <person name="Strepis N."/>
        </authorList>
    </citation>
    <scope>NUCLEOTIDE SEQUENCE [LARGE SCALE GENOMIC DNA]</scope>
    <source>
        <strain evidence="10">LUCI</strain>
    </source>
</reference>
<dbReference type="Gene3D" id="6.10.250.790">
    <property type="match status" value="1"/>
</dbReference>
<evidence type="ECO:0000256" key="9">
    <source>
        <dbReference type="ARBA" id="ARBA00033158"/>
    </source>
</evidence>
<evidence type="ECO:0000256" key="6">
    <source>
        <dbReference type="ARBA" id="ARBA00023306"/>
    </source>
</evidence>
<dbReference type="GO" id="GO:0043093">
    <property type="term" value="P:FtsZ-dependent cytokinesis"/>
    <property type="evidence" value="ECO:0007669"/>
    <property type="project" value="TreeGrafter"/>
</dbReference>
<organism evidence="10 11">
    <name type="scientific">Lucifera butyrica</name>
    <dbReference type="NCBI Taxonomy" id="1351585"/>
    <lineage>
        <taxon>Bacteria</taxon>
        <taxon>Bacillati</taxon>
        <taxon>Bacillota</taxon>
        <taxon>Negativicutes</taxon>
        <taxon>Veillonellales</taxon>
        <taxon>Veillonellaceae</taxon>
        <taxon>Lucifera</taxon>
    </lineage>
</organism>
<accession>A0A498RCY0</accession>
<dbReference type="GO" id="GO:0030428">
    <property type="term" value="C:cell septum"/>
    <property type="evidence" value="ECO:0007669"/>
    <property type="project" value="TreeGrafter"/>
</dbReference>
<evidence type="ECO:0000256" key="2">
    <source>
        <dbReference type="ARBA" id="ARBA00015195"/>
    </source>
</evidence>
<dbReference type="InterPro" id="IPR036192">
    <property type="entry name" value="Cell_div_ZapA-like_sf"/>
</dbReference>
<evidence type="ECO:0000256" key="3">
    <source>
        <dbReference type="ARBA" id="ARBA00022490"/>
    </source>
</evidence>
<dbReference type="InterPro" id="IPR007838">
    <property type="entry name" value="Cell_div_ZapA-like"/>
</dbReference>
<evidence type="ECO:0000256" key="8">
    <source>
        <dbReference type="ARBA" id="ARBA00026068"/>
    </source>
</evidence>
<dbReference type="GO" id="GO:0005829">
    <property type="term" value="C:cytosol"/>
    <property type="evidence" value="ECO:0007669"/>
    <property type="project" value="TreeGrafter"/>
</dbReference>
<comment type="subunit">
    <text evidence="8">Homodimer. Interacts with FtsZ.</text>
</comment>
<dbReference type="GO" id="GO:0000917">
    <property type="term" value="P:division septum assembly"/>
    <property type="evidence" value="ECO:0007669"/>
    <property type="project" value="UniProtKB-KW"/>
</dbReference>
<dbReference type="Proteomes" id="UP000277811">
    <property type="component" value="Unassembled WGS sequence"/>
</dbReference>
<dbReference type="PANTHER" id="PTHR34981">
    <property type="entry name" value="CELL DIVISION PROTEIN ZAPA"/>
    <property type="match status" value="1"/>
</dbReference>
<keyword evidence="6" id="KW-0131">Cell cycle</keyword>
<comment type="subcellular location">
    <subcellularLocation>
        <location evidence="1">Cytoplasm</location>
    </subcellularLocation>
</comment>
<evidence type="ECO:0000313" key="11">
    <source>
        <dbReference type="Proteomes" id="UP000277811"/>
    </source>
</evidence>
<protein>
    <recommendedName>
        <fullName evidence="2">Cell division protein ZapA</fullName>
    </recommendedName>
    <alternativeName>
        <fullName evidence="9">Z ring-associated protein ZapA</fullName>
    </alternativeName>
</protein>
<comment type="function">
    <text evidence="7">Activator of cell division through the inhibition of FtsZ GTPase activity, therefore promoting FtsZ assembly into bundles of protofilaments necessary for the formation of the division Z ring. It is recruited early at mid-cell but it is not essential for cell division.</text>
</comment>
<gene>
    <name evidence="10" type="ORF">LUCI_4048</name>
</gene>
<dbReference type="AlphaFoldDB" id="A0A498RCY0"/>
<evidence type="ECO:0000256" key="4">
    <source>
        <dbReference type="ARBA" id="ARBA00022618"/>
    </source>
</evidence>
<dbReference type="Pfam" id="PF05164">
    <property type="entry name" value="ZapA"/>
    <property type="match status" value="1"/>
</dbReference>
<keyword evidence="3" id="KW-0963">Cytoplasm</keyword>
<dbReference type="EMBL" id="UPPP01000094">
    <property type="protein sequence ID" value="VBB08767.1"/>
    <property type="molecule type" value="Genomic_DNA"/>
</dbReference>
<dbReference type="GO" id="GO:0032153">
    <property type="term" value="C:cell division site"/>
    <property type="evidence" value="ECO:0007669"/>
    <property type="project" value="TreeGrafter"/>
</dbReference>
<evidence type="ECO:0000313" key="10">
    <source>
        <dbReference type="EMBL" id="VBB08767.1"/>
    </source>
</evidence>
<evidence type="ECO:0000256" key="1">
    <source>
        <dbReference type="ARBA" id="ARBA00004496"/>
    </source>
</evidence>